<feature type="transmembrane region" description="Helical" evidence="2">
    <location>
        <begin position="72"/>
        <end position="93"/>
    </location>
</feature>
<evidence type="ECO:0000313" key="5">
    <source>
        <dbReference type="Proteomes" id="UP000612956"/>
    </source>
</evidence>
<reference evidence="4" key="1">
    <citation type="journal article" date="2014" name="Int. J. Syst. Evol. Microbiol.">
        <title>Complete genome sequence of Corynebacterium casei LMG S-19264T (=DSM 44701T), isolated from a smear-ripened cheese.</title>
        <authorList>
            <consortium name="US DOE Joint Genome Institute (JGI-PGF)"/>
            <person name="Walter F."/>
            <person name="Albersmeier A."/>
            <person name="Kalinowski J."/>
            <person name="Ruckert C."/>
        </authorList>
    </citation>
    <scope>NUCLEOTIDE SEQUENCE</scope>
    <source>
        <strain evidence="4">CGMCC 4.7278</strain>
    </source>
</reference>
<keyword evidence="2" id="KW-0472">Membrane</keyword>
<organism evidence="4 5">
    <name type="scientific">Nocardia camponoti</name>
    <dbReference type="NCBI Taxonomy" id="1616106"/>
    <lineage>
        <taxon>Bacteria</taxon>
        <taxon>Bacillati</taxon>
        <taxon>Actinomycetota</taxon>
        <taxon>Actinomycetes</taxon>
        <taxon>Mycobacteriales</taxon>
        <taxon>Nocardiaceae</taxon>
        <taxon>Nocardia</taxon>
    </lineage>
</organism>
<sequence>MTTNIPSRSAPTDGRWAPVLSRPSYPELNKPEPEPEPEPVAEPSPEPATAPAPPPAVAPPKPAAHATTGRRFAMYGIAAATAAVAVAAISLAVQKATTPETIIVPAPPSPVAAPAPEEPGFAAGGPCAPITTPAKVRGNGPGGTDSGPSAILAFEHAYYATRSGAKAREVVTPDASVSPVETIQQGIDTVPVGTVHCVTITPHAEPGKFNVEIVARQQANSSSYRQIITTAPVEGRTLITKITSASS</sequence>
<dbReference type="Pfam" id="PF26527">
    <property type="entry name" value="DUF8176"/>
    <property type="match status" value="1"/>
</dbReference>
<protein>
    <recommendedName>
        <fullName evidence="3">DUF8176 domain-containing protein</fullName>
    </recommendedName>
</protein>
<feature type="region of interest" description="Disordered" evidence="1">
    <location>
        <begin position="1"/>
        <end position="64"/>
    </location>
</feature>
<dbReference type="Proteomes" id="UP000612956">
    <property type="component" value="Unassembled WGS sequence"/>
</dbReference>
<feature type="compositionally biased region" description="Pro residues" evidence="1">
    <location>
        <begin position="40"/>
        <end position="62"/>
    </location>
</feature>
<dbReference type="AlphaFoldDB" id="A0A917VEY4"/>
<gene>
    <name evidence="4" type="ORF">GCM10011591_46360</name>
</gene>
<feature type="domain" description="DUF8176" evidence="3">
    <location>
        <begin position="126"/>
        <end position="243"/>
    </location>
</feature>
<dbReference type="RefSeq" id="WP_188831196.1">
    <property type="nucleotide sequence ID" value="NZ_BMMW01000007.1"/>
</dbReference>
<dbReference type="InterPro" id="IPR058489">
    <property type="entry name" value="DUF8176"/>
</dbReference>
<evidence type="ECO:0000313" key="4">
    <source>
        <dbReference type="EMBL" id="GGK68968.1"/>
    </source>
</evidence>
<comment type="caution">
    <text evidence="4">The sequence shown here is derived from an EMBL/GenBank/DDBJ whole genome shotgun (WGS) entry which is preliminary data.</text>
</comment>
<name>A0A917VEY4_9NOCA</name>
<evidence type="ECO:0000256" key="1">
    <source>
        <dbReference type="SAM" id="MobiDB-lite"/>
    </source>
</evidence>
<evidence type="ECO:0000256" key="2">
    <source>
        <dbReference type="SAM" id="Phobius"/>
    </source>
</evidence>
<keyword evidence="2" id="KW-1133">Transmembrane helix</keyword>
<reference evidence="4" key="2">
    <citation type="submission" date="2020-09" db="EMBL/GenBank/DDBJ databases">
        <authorList>
            <person name="Sun Q."/>
            <person name="Zhou Y."/>
        </authorList>
    </citation>
    <scope>NUCLEOTIDE SEQUENCE</scope>
    <source>
        <strain evidence="4">CGMCC 4.7278</strain>
    </source>
</reference>
<accession>A0A917VEY4</accession>
<evidence type="ECO:0000259" key="3">
    <source>
        <dbReference type="Pfam" id="PF26527"/>
    </source>
</evidence>
<keyword evidence="2" id="KW-0812">Transmembrane</keyword>
<dbReference type="EMBL" id="BMMW01000007">
    <property type="protein sequence ID" value="GGK68968.1"/>
    <property type="molecule type" value="Genomic_DNA"/>
</dbReference>
<proteinExistence type="predicted"/>
<keyword evidence="5" id="KW-1185">Reference proteome</keyword>
<feature type="compositionally biased region" description="Polar residues" evidence="1">
    <location>
        <begin position="1"/>
        <end position="10"/>
    </location>
</feature>